<dbReference type="SUPFAM" id="SSF109604">
    <property type="entry name" value="HD-domain/PDEase-like"/>
    <property type="match status" value="1"/>
</dbReference>
<dbReference type="Pfam" id="PF01966">
    <property type="entry name" value="HD"/>
    <property type="match status" value="1"/>
</dbReference>
<keyword evidence="4" id="KW-0378">Hydrolase</keyword>
<proteinExistence type="predicted"/>
<comment type="caution">
    <text evidence="8">The sequence shown here is derived from an EMBL/GenBank/DDBJ whole genome shotgun (WGS) entry which is preliminary data.</text>
</comment>
<keyword evidence="2" id="KW-0479">Metal-binding</keyword>
<protein>
    <recommendedName>
        <fullName evidence="1">bis(5'-nucleosyl)-tetraphosphatase (symmetrical)</fullName>
        <ecNumber evidence="1">3.6.1.41</ecNumber>
    </recommendedName>
</protein>
<dbReference type="InterPro" id="IPR003607">
    <property type="entry name" value="HD/PDEase_dom"/>
</dbReference>
<evidence type="ECO:0000256" key="6">
    <source>
        <dbReference type="ARBA" id="ARBA00049417"/>
    </source>
</evidence>
<evidence type="ECO:0000256" key="2">
    <source>
        <dbReference type="ARBA" id="ARBA00022723"/>
    </source>
</evidence>
<name>A0A478FRR7_9MOLU</name>
<dbReference type="GO" id="GO:0016779">
    <property type="term" value="F:nucleotidyltransferase activity"/>
    <property type="evidence" value="ECO:0007669"/>
    <property type="project" value="UniProtKB-KW"/>
</dbReference>
<dbReference type="GO" id="GO:0008803">
    <property type="term" value="F:bis(5'-nucleosyl)-tetraphosphatase (symmetrical) activity"/>
    <property type="evidence" value="ECO:0007669"/>
    <property type="project" value="UniProtKB-EC"/>
</dbReference>
<accession>A0A478FRR7</accession>
<evidence type="ECO:0000256" key="4">
    <source>
        <dbReference type="ARBA" id="ARBA00022801"/>
    </source>
</evidence>
<evidence type="ECO:0000256" key="1">
    <source>
        <dbReference type="ARBA" id="ARBA00012506"/>
    </source>
</evidence>
<evidence type="ECO:0000256" key="3">
    <source>
        <dbReference type="ARBA" id="ARBA00022741"/>
    </source>
</evidence>
<evidence type="ECO:0000256" key="5">
    <source>
        <dbReference type="ARBA" id="ARBA00023004"/>
    </source>
</evidence>
<dbReference type="PANTHER" id="PTHR35795:SF1">
    <property type="entry name" value="BIS(5'-NUCLEOSYL)-TETRAPHOSPHATASE, SYMMETRICAL"/>
    <property type="match status" value="1"/>
</dbReference>
<dbReference type="SMART" id="SM00471">
    <property type="entry name" value="HDc"/>
    <property type="match status" value="1"/>
</dbReference>
<keyword evidence="8" id="KW-0808">Transferase</keyword>
<dbReference type="PANTHER" id="PTHR35795">
    <property type="entry name" value="SLR1885 PROTEIN"/>
    <property type="match status" value="1"/>
</dbReference>
<keyword evidence="3" id="KW-0547">Nucleotide-binding</keyword>
<gene>
    <name evidence="8" type="ORF">MHSWG343_01070</name>
</gene>
<dbReference type="GO" id="GO:0000166">
    <property type="term" value="F:nucleotide binding"/>
    <property type="evidence" value="ECO:0007669"/>
    <property type="project" value="UniProtKB-KW"/>
</dbReference>
<dbReference type="AlphaFoldDB" id="A0A478FRR7"/>
<evidence type="ECO:0000259" key="7">
    <source>
        <dbReference type="SMART" id="SM00471"/>
    </source>
</evidence>
<dbReference type="InterPro" id="IPR006674">
    <property type="entry name" value="HD_domain"/>
</dbReference>
<dbReference type="GO" id="GO:0046872">
    <property type="term" value="F:metal ion binding"/>
    <property type="evidence" value="ECO:0007669"/>
    <property type="project" value="UniProtKB-KW"/>
</dbReference>
<dbReference type="CDD" id="cd00077">
    <property type="entry name" value="HDc"/>
    <property type="match status" value="1"/>
</dbReference>
<evidence type="ECO:0000313" key="9">
    <source>
        <dbReference type="Proteomes" id="UP000324831"/>
    </source>
</evidence>
<evidence type="ECO:0000313" key="8">
    <source>
        <dbReference type="EMBL" id="GCE63129.1"/>
    </source>
</evidence>
<dbReference type="EC" id="3.6.1.41" evidence="1"/>
<reference evidence="8 9" key="1">
    <citation type="submission" date="2019-01" db="EMBL/GenBank/DDBJ databases">
        <title>Draft genome sequences of Candidatus Mycoplasma haemohominis SWG34-3 identified from a patient with pyrexia, anemia and liver dysfunction.</title>
        <authorList>
            <person name="Sekizuka T."/>
            <person name="Hattori N."/>
            <person name="Katano H."/>
            <person name="Takuma T."/>
            <person name="Ito T."/>
            <person name="Arai N."/>
            <person name="Yanai R."/>
            <person name="Ishii S."/>
            <person name="Miura Y."/>
            <person name="Tokunaga T."/>
            <person name="Watanabe H."/>
            <person name="Nomura N."/>
            <person name="Eguchi J."/>
            <person name="Arai T."/>
            <person name="Hasegawa H."/>
            <person name="Nakamaki T."/>
            <person name="Wakita T."/>
            <person name="Niki Y."/>
            <person name="Kuroda M."/>
        </authorList>
    </citation>
    <scope>NUCLEOTIDE SEQUENCE [LARGE SCALE GENOMIC DNA]</scope>
    <source>
        <strain evidence="8">SWG34-3</strain>
    </source>
</reference>
<dbReference type="Proteomes" id="UP000324831">
    <property type="component" value="Unassembled WGS sequence"/>
</dbReference>
<sequence>MRIPNNILLVFDDFDPVTNYKIRLVEETRKIETINTIIFLYEAFKGQSDRAFQQDEKVALLSATLPNTLSPSYIIDGDSFTNTDLTIFQKIQLQKKKYKSSSLYLLLDTKEYQILEQSSEWPLILTIVNLVVYVLPEHKELVHTYSFTSKPIIFINPTDEINALSKASLLEVTKSGFNQTLIDYMNKSDECAIKRIKSHLSPERFRHSLRVAGTIKRICELLEIEDMELRYDSYISALYHDICKEIPRETQESIAKETLAWDDYISWKVLHGPIGAWYLRNKYLFTNEDILEAISQHTVPNDDPKMITIFLFLADKLEPERQKEYPNIYKDAWDLIERKLPMEAFNFLISYFEELKATKNKFQ</sequence>
<keyword evidence="8" id="KW-0548">Nucleotidyltransferase</keyword>
<comment type="catalytic activity">
    <reaction evidence="6">
        <text>P(1),P(4)-bis(5'-adenosyl) tetraphosphate + H2O = 2 ADP + 2 H(+)</text>
        <dbReference type="Rhea" id="RHEA:24252"/>
        <dbReference type="ChEBI" id="CHEBI:15377"/>
        <dbReference type="ChEBI" id="CHEBI:15378"/>
        <dbReference type="ChEBI" id="CHEBI:58141"/>
        <dbReference type="ChEBI" id="CHEBI:456216"/>
        <dbReference type="EC" id="3.6.1.41"/>
    </reaction>
</comment>
<keyword evidence="5" id="KW-0408">Iron</keyword>
<dbReference type="NCBIfam" id="TIGR00488">
    <property type="entry name" value="bis(5'-nucleosyl)-tetraphosphatase (symmetrical) YqeK"/>
    <property type="match status" value="1"/>
</dbReference>
<feature type="domain" description="HD/PDEase" evidence="7">
    <location>
        <begin position="200"/>
        <end position="328"/>
    </location>
</feature>
<dbReference type="Gene3D" id="1.10.3210.10">
    <property type="entry name" value="Hypothetical protein af1432"/>
    <property type="match status" value="1"/>
</dbReference>
<dbReference type="RefSeq" id="WP_216082716.1">
    <property type="nucleotide sequence ID" value="NZ_CACTIB010000004.1"/>
</dbReference>
<dbReference type="InterPro" id="IPR005249">
    <property type="entry name" value="YqeK"/>
</dbReference>
<organism evidence="8 9">
    <name type="scientific">Candidatus Mycoplasma haematohominis</name>
    <dbReference type="NCBI Taxonomy" id="1494318"/>
    <lineage>
        <taxon>Bacteria</taxon>
        <taxon>Bacillati</taxon>
        <taxon>Mycoplasmatota</taxon>
        <taxon>Mollicutes</taxon>
        <taxon>Mycoplasmataceae</taxon>
        <taxon>Mycoplasma</taxon>
    </lineage>
</organism>
<dbReference type="InterPro" id="IPR051094">
    <property type="entry name" value="Diverse_Catalytic_Enzymes"/>
</dbReference>
<dbReference type="EMBL" id="BIMN01000001">
    <property type="protein sequence ID" value="GCE63129.1"/>
    <property type="molecule type" value="Genomic_DNA"/>
</dbReference>